<accession>A0A1R2CMB5</accession>
<dbReference type="Proteomes" id="UP000187209">
    <property type="component" value="Unassembled WGS sequence"/>
</dbReference>
<evidence type="ECO:0000313" key="2">
    <source>
        <dbReference type="Proteomes" id="UP000187209"/>
    </source>
</evidence>
<evidence type="ECO:0000313" key="1">
    <source>
        <dbReference type="EMBL" id="OMJ90115.1"/>
    </source>
</evidence>
<dbReference type="AlphaFoldDB" id="A0A1R2CMB5"/>
<comment type="caution">
    <text evidence="1">The sequence shown here is derived from an EMBL/GenBank/DDBJ whole genome shotgun (WGS) entry which is preliminary data.</text>
</comment>
<proteinExistence type="predicted"/>
<reference evidence="1 2" key="1">
    <citation type="submission" date="2016-11" db="EMBL/GenBank/DDBJ databases">
        <title>The macronuclear genome of Stentor coeruleus: a giant cell with tiny introns.</title>
        <authorList>
            <person name="Slabodnick M."/>
            <person name="Ruby J.G."/>
            <person name="Reiff S.B."/>
            <person name="Swart E.C."/>
            <person name="Gosai S."/>
            <person name="Prabakaran S."/>
            <person name="Witkowska E."/>
            <person name="Larue G.E."/>
            <person name="Fisher S."/>
            <person name="Freeman R.M."/>
            <person name="Gunawardena J."/>
            <person name="Chu W."/>
            <person name="Stover N.A."/>
            <person name="Gregory B.D."/>
            <person name="Nowacki M."/>
            <person name="Derisi J."/>
            <person name="Roy S.W."/>
            <person name="Marshall W.F."/>
            <person name="Sood P."/>
        </authorList>
    </citation>
    <scope>NUCLEOTIDE SEQUENCE [LARGE SCALE GENOMIC DNA]</scope>
    <source>
        <strain evidence="1">WM001</strain>
    </source>
</reference>
<dbReference type="EMBL" id="MPUH01000110">
    <property type="protein sequence ID" value="OMJ90115.1"/>
    <property type="molecule type" value="Genomic_DNA"/>
</dbReference>
<sequence>MEYKCSYPDCQEDAFWECSCSGNLKNCDTHSRTHSKEKQCLTKYVKNYYMELLTKKYQNALNRLESDSIKLAQEMINEVNICLRNNFDTIKSVKQKIKELVFNDSKDQAEILTDFANSLFIMRRYKKDFVLSVEKLLGFKKYFDKDDLVSEYHEDEFEFENVTTFEEAFSKIIEIKKDLKESYEKNKILVEEFDVVRHNLVLENEEFKLENFELKNELYKLKVTLSNYDKVSEEFNSNTTENLIGEINIDNFSTLLLEKKKELIARMDFKDFSRDFIYKKWFIYQINLTTIKDHIFICDKLSRLYVLCR</sequence>
<gene>
    <name evidence="1" type="ORF">SteCoe_7603</name>
</gene>
<organism evidence="1 2">
    <name type="scientific">Stentor coeruleus</name>
    <dbReference type="NCBI Taxonomy" id="5963"/>
    <lineage>
        <taxon>Eukaryota</taxon>
        <taxon>Sar</taxon>
        <taxon>Alveolata</taxon>
        <taxon>Ciliophora</taxon>
        <taxon>Postciliodesmatophora</taxon>
        <taxon>Heterotrichea</taxon>
        <taxon>Heterotrichida</taxon>
        <taxon>Stentoridae</taxon>
        <taxon>Stentor</taxon>
    </lineage>
</organism>
<protein>
    <submittedName>
        <fullName evidence="1">Uncharacterized protein</fullName>
    </submittedName>
</protein>
<keyword evidence="2" id="KW-1185">Reference proteome</keyword>
<name>A0A1R2CMB5_9CILI</name>